<dbReference type="InterPro" id="IPR012657">
    <property type="entry name" value="23S_rRNA-intervening_sequence"/>
</dbReference>
<dbReference type="CDD" id="cd16377">
    <property type="entry name" value="23S_rRNA_IVP_like"/>
    <property type="match status" value="1"/>
</dbReference>
<dbReference type="NCBIfam" id="TIGR02436">
    <property type="entry name" value="four helix bundle protein"/>
    <property type="match status" value="1"/>
</dbReference>
<dbReference type="Proteomes" id="UP000196475">
    <property type="component" value="Unassembled WGS sequence"/>
</dbReference>
<dbReference type="SUPFAM" id="SSF158446">
    <property type="entry name" value="IVS-encoded protein-like"/>
    <property type="match status" value="1"/>
</dbReference>
<evidence type="ECO:0008006" key="3">
    <source>
        <dbReference type="Google" id="ProtNLM"/>
    </source>
</evidence>
<reference evidence="2" key="1">
    <citation type="submission" date="2016-06" db="EMBL/GenBank/DDBJ databases">
        <authorList>
            <person name="Nascimento L."/>
            <person name="Pereira R.V."/>
            <person name="Martins L.F."/>
            <person name="Quaggio R.B."/>
            <person name="Silva A.M."/>
            <person name="Setubal J.C."/>
        </authorList>
    </citation>
    <scope>NUCLEOTIDE SEQUENCE [LARGE SCALE GENOMIC DNA]</scope>
</reference>
<dbReference type="Gene3D" id="1.20.1440.60">
    <property type="entry name" value="23S rRNA-intervening sequence"/>
    <property type="match status" value="1"/>
</dbReference>
<sequence>MKEFQVRDFRKLLVYQKAMEWYGEISDIVKKLPWEEKDGIGKQIRRSSSSVSANLAEGNGQYYKQKDISFINNALGSAAETQMWLDALLQGGYIDQATHANLDEKAIEIRKMLVAMMKKIKNEIEEKKNIA</sequence>
<accession>A0A1Y3PHW3</accession>
<dbReference type="AlphaFoldDB" id="A0A1Y3PHW3"/>
<dbReference type="PANTHER" id="PTHR38471:SF2">
    <property type="entry name" value="FOUR HELIX BUNDLE PROTEIN"/>
    <property type="match status" value="1"/>
</dbReference>
<dbReference type="PANTHER" id="PTHR38471">
    <property type="entry name" value="FOUR HELIX BUNDLE PROTEIN"/>
    <property type="match status" value="1"/>
</dbReference>
<dbReference type="EMBL" id="LZRT01000083">
    <property type="protein sequence ID" value="OUM86931.1"/>
    <property type="molecule type" value="Genomic_DNA"/>
</dbReference>
<dbReference type="InterPro" id="IPR036583">
    <property type="entry name" value="23S_rRNA_IVS_sf"/>
</dbReference>
<evidence type="ECO:0000313" key="1">
    <source>
        <dbReference type="EMBL" id="OUM86931.1"/>
    </source>
</evidence>
<evidence type="ECO:0000313" key="2">
    <source>
        <dbReference type="Proteomes" id="UP000196475"/>
    </source>
</evidence>
<dbReference type="Pfam" id="PF05635">
    <property type="entry name" value="23S_rRNA_IVP"/>
    <property type="match status" value="1"/>
</dbReference>
<proteinExistence type="predicted"/>
<comment type="caution">
    <text evidence="1">The sequence shown here is derived from an EMBL/GenBank/DDBJ whole genome shotgun (WGS) entry which is preliminary data.</text>
</comment>
<gene>
    <name evidence="1" type="ORF">BAA01_00785</name>
</gene>
<organism evidence="1 2">
    <name type="scientific">Bacillus thermozeamaize</name>
    <dbReference type="NCBI Taxonomy" id="230954"/>
    <lineage>
        <taxon>Bacteria</taxon>
        <taxon>Bacillati</taxon>
        <taxon>Bacillota</taxon>
        <taxon>Bacilli</taxon>
        <taxon>Bacillales</taxon>
        <taxon>Bacillaceae</taxon>
        <taxon>Bacillus</taxon>
    </lineage>
</organism>
<protein>
    <recommendedName>
        <fullName evidence="3">Four helix bundle protein</fullName>
    </recommendedName>
</protein>
<name>A0A1Y3PHW3_9BACI</name>